<accession>A0A1W1BUR0</accession>
<sequence length="81" mass="8846">MAEQSKKTKALVEQSKATASRVDSQVQHKIVRDADFKKSDNSKIEVALKIQSDQKVEVEKAKAHGSSNLNLNVGNFATAGY</sequence>
<dbReference type="EMBL" id="FPHJ01000019">
    <property type="protein sequence ID" value="SFV57224.1"/>
    <property type="molecule type" value="Genomic_DNA"/>
</dbReference>
<gene>
    <name evidence="1" type="ORF">MNB_SUP05-5-564</name>
</gene>
<protein>
    <submittedName>
        <fullName evidence="1">Uncharacterized protein</fullName>
    </submittedName>
</protein>
<proteinExistence type="predicted"/>
<organism evidence="1">
    <name type="scientific">hydrothermal vent metagenome</name>
    <dbReference type="NCBI Taxonomy" id="652676"/>
    <lineage>
        <taxon>unclassified sequences</taxon>
        <taxon>metagenomes</taxon>
        <taxon>ecological metagenomes</taxon>
    </lineage>
</organism>
<dbReference type="AlphaFoldDB" id="A0A1W1BUR0"/>
<evidence type="ECO:0000313" key="1">
    <source>
        <dbReference type="EMBL" id="SFV57224.1"/>
    </source>
</evidence>
<reference evidence="1" key="1">
    <citation type="submission" date="2016-10" db="EMBL/GenBank/DDBJ databases">
        <authorList>
            <person name="de Groot N.N."/>
        </authorList>
    </citation>
    <scope>NUCLEOTIDE SEQUENCE</scope>
</reference>
<name>A0A1W1BUR0_9ZZZZ</name>